<protein>
    <submittedName>
        <fullName evidence="2">Uncharacterized protein</fullName>
    </submittedName>
</protein>
<accession>A0A0B4F0F5</accession>
<evidence type="ECO:0000256" key="1">
    <source>
        <dbReference type="SAM" id="MobiDB-lite"/>
    </source>
</evidence>
<dbReference type="EMBL" id="AZNF01000009">
    <property type="protein sequence ID" value="KID63863.1"/>
    <property type="molecule type" value="Genomic_DNA"/>
</dbReference>
<proteinExistence type="predicted"/>
<dbReference type="Proteomes" id="UP000031186">
    <property type="component" value="Unassembled WGS sequence"/>
</dbReference>
<feature type="non-terminal residue" evidence="2">
    <location>
        <position position="1"/>
    </location>
</feature>
<dbReference type="VEuPathDB" id="FungiDB:MAN_07034"/>
<comment type="caution">
    <text evidence="2">The sequence shown here is derived from an EMBL/GenBank/DDBJ whole genome shotgun (WGS) entry which is preliminary data.</text>
</comment>
<sequence length="530" mass="59088">MRKPLNTKWLDVVPSGSVKGMDQRQHTQSGSQMPQHHRIAPAKCPPGYFWGEDGQNVPEKIHDGYREARRLIQDGSLGVLESLSEAAMLRITEAFDDLKSPDGTSKGSLVKLRLSDDLEQWRREQHALGRILPSKGHGLGSVSKEALALLGVQTWPEPLVQNNTLFISGMANMLIGARDAEALYTNYCLDVAFFYEHGYHKVFPGFEDLVQAQLHSAGGAERKAAVNIGMRYIRAKVALEEAHKEQAPDMTAKLDRRSAQIVFFLESSILGMAREAMMRGFDRAAVMSDLIFSSPGTDVIDVGSDLYNCELWNSFLNTADITSTGVVTEEALRKVYDAYAHTGARMLCERWSEPAARLSAMLYPWHMVNDRHRFLRRALLGFPKARKGAAQPREADFDEVFDLELRTTGFSRPLKEACSGGEPCDRVEGFLGAHDRGEGVLAELWWSLVTGPVRYVARGVVGPAEEEDLAERLRLSMARSYSHGLVDEMTWLIAHASHHAWQVNRLFEAAMFGSLLDDGGLRGKLDRKDC</sequence>
<evidence type="ECO:0000313" key="3">
    <source>
        <dbReference type="Proteomes" id="UP000031186"/>
    </source>
</evidence>
<evidence type="ECO:0000313" key="2">
    <source>
        <dbReference type="EMBL" id="KID63863.1"/>
    </source>
</evidence>
<feature type="region of interest" description="Disordered" evidence="1">
    <location>
        <begin position="15"/>
        <end position="41"/>
    </location>
</feature>
<dbReference type="OrthoDB" id="640151at2759"/>
<organism evidence="2 3">
    <name type="scientific">Metarhizium anisopliae (strain ARSEF 549)</name>
    <dbReference type="NCBI Taxonomy" id="3151832"/>
    <lineage>
        <taxon>Eukaryota</taxon>
        <taxon>Fungi</taxon>
        <taxon>Dikarya</taxon>
        <taxon>Ascomycota</taxon>
        <taxon>Pezizomycotina</taxon>
        <taxon>Sordariomycetes</taxon>
        <taxon>Hypocreomycetidae</taxon>
        <taxon>Hypocreales</taxon>
        <taxon>Clavicipitaceae</taxon>
        <taxon>Metarhizium</taxon>
    </lineage>
</organism>
<keyword evidence="3" id="KW-1185">Reference proteome</keyword>
<dbReference type="HOGENOM" id="CLU_035510_0_0_1"/>
<name>A0A0B4F0F5_METAF</name>
<gene>
    <name evidence="2" type="ORF">MAN_07034</name>
</gene>
<reference evidence="2 3" key="1">
    <citation type="journal article" date="2014" name="Proc. Natl. Acad. Sci. U.S.A.">
        <title>Trajectory and genomic determinants of fungal-pathogen speciation and host adaptation.</title>
        <authorList>
            <person name="Hu X."/>
            <person name="Xiao G."/>
            <person name="Zheng P."/>
            <person name="Shang Y."/>
            <person name="Su Y."/>
            <person name="Zhang X."/>
            <person name="Liu X."/>
            <person name="Zhan S."/>
            <person name="St Leger R.J."/>
            <person name="Wang C."/>
        </authorList>
    </citation>
    <scope>NUCLEOTIDE SEQUENCE [LARGE SCALE GENOMIC DNA]</scope>
    <source>
        <strain evidence="2 3">ARSEF 549</strain>
    </source>
</reference>
<dbReference type="AlphaFoldDB" id="A0A0B4F0F5"/>